<dbReference type="OrthoDB" id="6050629at2"/>
<organism evidence="1 2">
    <name type="scientific">Pseudothauera lacus</name>
    <dbReference type="NCBI Taxonomy" id="2136175"/>
    <lineage>
        <taxon>Bacteria</taxon>
        <taxon>Pseudomonadati</taxon>
        <taxon>Pseudomonadota</taxon>
        <taxon>Betaproteobacteria</taxon>
        <taxon>Rhodocyclales</taxon>
        <taxon>Zoogloeaceae</taxon>
        <taxon>Pseudothauera</taxon>
    </lineage>
</organism>
<comment type="caution">
    <text evidence="1">The sequence shown here is derived from an EMBL/GenBank/DDBJ whole genome shotgun (WGS) entry which is preliminary data.</text>
</comment>
<proteinExistence type="predicted"/>
<dbReference type="Pfam" id="PF10649">
    <property type="entry name" value="DUF2478"/>
    <property type="match status" value="1"/>
</dbReference>
<evidence type="ECO:0008006" key="3">
    <source>
        <dbReference type="Google" id="ProtNLM"/>
    </source>
</evidence>
<evidence type="ECO:0000313" key="2">
    <source>
        <dbReference type="Proteomes" id="UP000241193"/>
    </source>
</evidence>
<keyword evidence="2" id="KW-1185">Reference proteome</keyword>
<evidence type="ECO:0000313" key="1">
    <source>
        <dbReference type="EMBL" id="PTD95137.1"/>
    </source>
</evidence>
<dbReference type="RefSeq" id="WP_107494741.1">
    <property type="nucleotide sequence ID" value="NZ_PZKC01000018.1"/>
</dbReference>
<protein>
    <recommendedName>
        <fullName evidence="3">DUF2478 domain-containing protein</fullName>
    </recommendedName>
</protein>
<reference evidence="1 2" key="1">
    <citation type="submission" date="2018-03" db="EMBL/GenBank/DDBJ databases">
        <authorList>
            <person name="Keele B.F."/>
        </authorList>
    </citation>
    <scope>NUCLEOTIDE SEQUENCE [LARGE SCALE GENOMIC DNA]</scope>
    <source>
        <strain evidence="1 2">D20</strain>
    </source>
</reference>
<dbReference type="AlphaFoldDB" id="A0A2T4IBG9"/>
<gene>
    <name evidence="1" type="ORF">C8261_16030</name>
</gene>
<sequence length="174" mass="17749">MTAAKLPIAAVVYPPTLDIGAFMRAAAAALAASGVRLGGVLQHDARTTPGDPCSMELEDLASGARFILSQDLGSGSTACRLDPGALAEAAVAVRRAIDSGAELVLFNKFGAQEVGGGGLREEMGLAASTGTPMLTAVGERFVADWLAFTGDGATLLAADVGAVLEWWQQLPHRG</sequence>
<accession>A0A2T4IBG9</accession>
<reference evidence="1 2" key="2">
    <citation type="submission" date="2018-04" db="EMBL/GenBank/DDBJ databases">
        <title>Thauera lacus sp. nov., isolated from an saline lake in Inner Mongolia, China.</title>
        <authorList>
            <person name="Liang Q.-Y."/>
        </authorList>
    </citation>
    <scope>NUCLEOTIDE SEQUENCE [LARGE SCALE GENOMIC DNA]</scope>
    <source>
        <strain evidence="1 2">D20</strain>
    </source>
</reference>
<name>A0A2T4IBG9_9RHOO</name>
<dbReference type="EMBL" id="PZKC01000018">
    <property type="protein sequence ID" value="PTD95137.1"/>
    <property type="molecule type" value="Genomic_DNA"/>
</dbReference>
<dbReference type="InterPro" id="IPR018912">
    <property type="entry name" value="DUF2478"/>
</dbReference>
<dbReference type="Proteomes" id="UP000241193">
    <property type="component" value="Unassembled WGS sequence"/>
</dbReference>